<dbReference type="RefSeq" id="WP_233504358.1">
    <property type="nucleotide sequence ID" value="NZ_JAMOFZ010000011.1"/>
</dbReference>
<feature type="region of interest" description="Disordered" evidence="3">
    <location>
        <begin position="76"/>
        <end position="95"/>
    </location>
</feature>
<dbReference type="EMBL" id="QJTC01000011">
    <property type="protein sequence ID" value="PYE77909.1"/>
    <property type="molecule type" value="Genomic_DNA"/>
</dbReference>
<evidence type="ECO:0000313" key="5">
    <source>
        <dbReference type="Proteomes" id="UP000247540"/>
    </source>
</evidence>
<protein>
    <submittedName>
        <fullName evidence="4">Poly(Hydroxyalkanoate) depolymerase family esterase</fullName>
    </submittedName>
</protein>
<evidence type="ECO:0000256" key="1">
    <source>
        <dbReference type="ARBA" id="ARBA00022729"/>
    </source>
</evidence>
<evidence type="ECO:0000313" key="4">
    <source>
        <dbReference type="EMBL" id="PYE77909.1"/>
    </source>
</evidence>
<dbReference type="GO" id="GO:0005576">
    <property type="term" value="C:extracellular region"/>
    <property type="evidence" value="ECO:0007669"/>
    <property type="project" value="InterPro"/>
</dbReference>
<gene>
    <name evidence="4" type="ORF">DFQ15_11153</name>
</gene>
<dbReference type="NCBIfam" id="TIGR01840">
    <property type="entry name" value="esterase_phb"/>
    <property type="match status" value="1"/>
</dbReference>
<comment type="caution">
    <text evidence="4">The sequence shown here is derived from an EMBL/GenBank/DDBJ whole genome shotgun (WGS) entry which is preliminary data.</text>
</comment>
<evidence type="ECO:0000256" key="3">
    <source>
        <dbReference type="SAM" id="MobiDB-lite"/>
    </source>
</evidence>
<dbReference type="Gene3D" id="3.40.50.1820">
    <property type="entry name" value="alpha/beta hydrolase"/>
    <property type="match status" value="1"/>
</dbReference>
<proteinExistence type="predicted"/>
<dbReference type="InterPro" id="IPR010126">
    <property type="entry name" value="Esterase_phb"/>
</dbReference>
<dbReference type="SUPFAM" id="SSF53474">
    <property type="entry name" value="alpha/beta-Hydrolases"/>
    <property type="match status" value="1"/>
</dbReference>
<keyword evidence="2" id="KW-0378">Hydrolase</keyword>
<accession>A0A318SM20</accession>
<dbReference type="GO" id="GO:0016787">
    <property type="term" value="F:hydrolase activity"/>
    <property type="evidence" value="ECO:0007669"/>
    <property type="project" value="UniProtKB-KW"/>
</dbReference>
<dbReference type="Pfam" id="PF10503">
    <property type="entry name" value="Esterase_PHB"/>
    <property type="match status" value="1"/>
</dbReference>
<sequence>MTHDLPTWMQDAARLTRAGKLQEVTQALQRSLGLPDGAALRAWPGMPADGGPAVPTPAPPSAAADILDGYVTELPRDPAPAASPRPAAGGVSTGRFAHGGRTLDYRLFLPTGAADAPRPLVLMLHGCTQNPEDFAAGTGMDALAQAHGCAVLYPAQDAPANPQRCWNWFKHNHQQRGRGEPDLLAALARSVVQKHGLDPRRVYVAGLSAGGAMAAILAQAYPDVFAAAGVHSGLAQGTARDAMSALQAMRTGTGPAAAPAGAGVPTIVFHGDADATVHPDHGAHVMAAAQPAGSAAPTVETGRSPGGRRWTRTRYPGAEGGSRAEYWQIHGAGHAWAGGRSAGTYTDPAGPDASAEMLRFFLAHRLAA</sequence>
<dbReference type="PANTHER" id="PTHR43037">
    <property type="entry name" value="UNNAMED PRODUCT-RELATED"/>
    <property type="match status" value="1"/>
</dbReference>
<dbReference type="Proteomes" id="UP000247540">
    <property type="component" value="Unassembled WGS sequence"/>
</dbReference>
<name>A0A318SM20_9BURK</name>
<keyword evidence="5" id="KW-1185">Reference proteome</keyword>
<keyword evidence="1" id="KW-0732">Signal</keyword>
<dbReference type="AlphaFoldDB" id="A0A318SM20"/>
<reference evidence="4 5" key="1">
    <citation type="submission" date="2018-06" db="EMBL/GenBank/DDBJ databases">
        <title>Genomic Encyclopedia of Type Strains, Phase III (KMG-III): the genomes of soil and plant-associated and newly described type strains.</title>
        <authorList>
            <person name="Whitman W."/>
        </authorList>
    </citation>
    <scope>NUCLEOTIDE SEQUENCE [LARGE SCALE GENOMIC DNA]</scope>
    <source>
        <strain evidence="4 5">CECT 7646</strain>
    </source>
</reference>
<dbReference type="PANTHER" id="PTHR43037:SF1">
    <property type="entry name" value="BLL1128 PROTEIN"/>
    <property type="match status" value="1"/>
</dbReference>
<dbReference type="InterPro" id="IPR050955">
    <property type="entry name" value="Plant_Biomass_Hydrol_Est"/>
</dbReference>
<dbReference type="InterPro" id="IPR029058">
    <property type="entry name" value="AB_hydrolase_fold"/>
</dbReference>
<organism evidence="4 5">
    <name type="scientific">Xylophilus ampelinus</name>
    <dbReference type="NCBI Taxonomy" id="54067"/>
    <lineage>
        <taxon>Bacteria</taxon>
        <taxon>Pseudomonadati</taxon>
        <taxon>Pseudomonadota</taxon>
        <taxon>Betaproteobacteria</taxon>
        <taxon>Burkholderiales</taxon>
        <taxon>Xylophilus</taxon>
    </lineage>
</organism>
<feature type="region of interest" description="Disordered" evidence="3">
    <location>
        <begin position="289"/>
        <end position="319"/>
    </location>
</feature>
<evidence type="ECO:0000256" key="2">
    <source>
        <dbReference type="ARBA" id="ARBA00022801"/>
    </source>
</evidence>